<dbReference type="OMA" id="CKTVRAK"/>
<reference evidence="2 3" key="1">
    <citation type="journal article" date="2007" name="Nature">
        <title>Evolution of genes and genomes on the Drosophila phylogeny.</title>
        <authorList>
            <consortium name="Drosophila 12 Genomes Consortium"/>
            <person name="Clark A.G."/>
            <person name="Eisen M.B."/>
            <person name="Smith D.R."/>
            <person name="Bergman C.M."/>
            <person name="Oliver B."/>
            <person name="Markow T.A."/>
            <person name="Kaufman T.C."/>
            <person name="Kellis M."/>
            <person name="Gelbart W."/>
            <person name="Iyer V.N."/>
            <person name="Pollard D.A."/>
            <person name="Sackton T.B."/>
            <person name="Larracuente A.M."/>
            <person name="Singh N.D."/>
            <person name="Abad J.P."/>
            <person name="Abt D.N."/>
            <person name="Adryan B."/>
            <person name="Aguade M."/>
            <person name="Akashi H."/>
            <person name="Anderson W.W."/>
            <person name="Aquadro C.F."/>
            <person name="Ardell D.H."/>
            <person name="Arguello R."/>
            <person name="Artieri C.G."/>
            <person name="Barbash D.A."/>
            <person name="Barker D."/>
            <person name="Barsanti P."/>
            <person name="Batterham P."/>
            <person name="Batzoglou S."/>
            <person name="Begun D."/>
            <person name="Bhutkar A."/>
            <person name="Blanco E."/>
            <person name="Bosak S.A."/>
            <person name="Bradley R.K."/>
            <person name="Brand A.D."/>
            <person name="Brent M.R."/>
            <person name="Brooks A.N."/>
            <person name="Brown R.H."/>
            <person name="Butlin R.K."/>
            <person name="Caggese C."/>
            <person name="Calvi B.R."/>
            <person name="Bernardo de Carvalho A."/>
            <person name="Caspi A."/>
            <person name="Castrezana S."/>
            <person name="Celniker S.E."/>
            <person name="Chang J.L."/>
            <person name="Chapple C."/>
            <person name="Chatterji S."/>
            <person name="Chinwalla A."/>
            <person name="Civetta A."/>
            <person name="Clifton S.W."/>
            <person name="Comeron J.M."/>
            <person name="Costello J.C."/>
            <person name="Coyne J.A."/>
            <person name="Daub J."/>
            <person name="David R.G."/>
            <person name="Delcher A.L."/>
            <person name="Delehaunty K."/>
            <person name="Do C.B."/>
            <person name="Ebling H."/>
            <person name="Edwards K."/>
            <person name="Eickbush T."/>
            <person name="Evans J.D."/>
            <person name="Filipski A."/>
            <person name="Findeiss S."/>
            <person name="Freyhult E."/>
            <person name="Fulton L."/>
            <person name="Fulton R."/>
            <person name="Garcia A.C."/>
            <person name="Gardiner A."/>
            <person name="Garfield D.A."/>
            <person name="Garvin B.E."/>
            <person name="Gibson G."/>
            <person name="Gilbert D."/>
            <person name="Gnerre S."/>
            <person name="Godfrey J."/>
            <person name="Good R."/>
            <person name="Gotea V."/>
            <person name="Gravely B."/>
            <person name="Greenberg A.J."/>
            <person name="Griffiths-Jones S."/>
            <person name="Gross S."/>
            <person name="Guigo R."/>
            <person name="Gustafson E.A."/>
            <person name="Haerty W."/>
            <person name="Hahn M.W."/>
            <person name="Halligan D.L."/>
            <person name="Halpern A.L."/>
            <person name="Halter G.M."/>
            <person name="Han M.V."/>
            <person name="Heger A."/>
            <person name="Hillier L."/>
            <person name="Hinrichs A.S."/>
            <person name="Holmes I."/>
            <person name="Hoskins R.A."/>
            <person name="Hubisz M.J."/>
            <person name="Hultmark D."/>
            <person name="Huntley M.A."/>
            <person name="Jaffe D.B."/>
            <person name="Jagadeeshan S."/>
            <person name="Jeck W.R."/>
            <person name="Johnson J."/>
            <person name="Jones C.D."/>
            <person name="Jordan W.C."/>
            <person name="Karpen G.H."/>
            <person name="Kataoka E."/>
            <person name="Keightley P.D."/>
            <person name="Kheradpour P."/>
            <person name="Kirkness E.F."/>
            <person name="Koerich L.B."/>
            <person name="Kristiansen K."/>
            <person name="Kudrna D."/>
            <person name="Kulathinal R.J."/>
            <person name="Kumar S."/>
            <person name="Kwok R."/>
            <person name="Lander E."/>
            <person name="Langley C.H."/>
            <person name="Lapoint R."/>
            <person name="Lazzaro B.P."/>
            <person name="Lee S.J."/>
            <person name="Levesque L."/>
            <person name="Li R."/>
            <person name="Lin C.F."/>
            <person name="Lin M.F."/>
            <person name="Lindblad-Toh K."/>
            <person name="Llopart A."/>
            <person name="Long M."/>
            <person name="Low L."/>
            <person name="Lozovsky E."/>
            <person name="Lu J."/>
            <person name="Luo M."/>
            <person name="Machado C.A."/>
            <person name="Makalowski W."/>
            <person name="Marzo M."/>
            <person name="Matsuda M."/>
            <person name="Matzkin L."/>
            <person name="McAllister B."/>
            <person name="McBride C.S."/>
            <person name="McKernan B."/>
            <person name="McKernan K."/>
            <person name="Mendez-Lago M."/>
            <person name="Minx P."/>
            <person name="Mollenhauer M.U."/>
            <person name="Montooth K."/>
            <person name="Mount S.M."/>
            <person name="Mu X."/>
            <person name="Myers E."/>
            <person name="Negre B."/>
            <person name="Newfeld S."/>
            <person name="Nielsen R."/>
            <person name="Noor M.A."/>
            <person name="O'Grady P."/>
            <person name="Pachter L."/>
            <person name="Papaceit M."/>
            <person name="Parisi M.J."/>
            <person name="Parisi M."/>
            <person name="Parts L."/>
            <person name="Pedersen J.S."/>
            <person name="Pesole G."/>
            <person name="Phillippy A.M."/>
            <person name="Ponting C.P."/>
            <person name="Pop M."/>
            <person name="Porcelli D."/>
            <person name="Powell J.R."/>
            <person name="Prohaska S."/>
            <person name="Pruitt K."/>
            <person name="Puig M."/>
            <person name="Quesneville H."/>
            <person name="Ram K.R."/>
            <person name="Rand D."/>
            <person name="Rasmussen M.D."/>
            <person name="Reed L.K."/>
            <person name="Reenan R."/>
            <person name="Reily A."/>
            <person name="Remington K.A."/>
            <person name="Rieger T.T."/>
            <person name="Ritchie M.G."/>
            <person name="Robin C."/>
            <person name="Rogers Y.H."/>
            <person name="Rohde C."/>
            <person name="Rozas J."/>
            <person name="Rubenfield M.J."/>
            <person name="Ruiz A."/>
            <person name="Russo S."/>
            <person name="Salzberg S.L."/>
            <person name="Sanchez-Gracia A."/>
            <person name="Saranga D.J."/>
            <person name="Sato H."/>
            <person name="Schaeffer S.W."/>
            <person name="Schatz M.C."/>
            <person name="Schlenke T."/>
            <person name="Schwartz R."/>
            <person name="Segarra C."/>
            <person name="Singh R.S."/>
            <person name="Sirot L."/>
            <person name="Sirota M."/>
            <person name="Sisneros N.B."/>
            <person name="Smith C.D."/>
            <person name="Smith T.F."/>
            <person name="Spieth J."/>
            <person name="Stage D.E."/>
            <person name="Stark A."/>
            <person name="Stephan W."/>
            <person name="Strausberg R.L."/>
            <person name="Strempel S."/>
            <person name="Sturgill D."/>
            <person name="Sutton G."/>
            <person name="Sutton G.G."/>
            <person name="Tao W."/>
            <person name="Teichmann S."/>
            <person name="Tobari Y.N."/>
            <person name="Tomimura Y."/>
            <person name="Tsolas J.M."/>
            <person name="Valente V.L."/>
            <person name="Venter E."/>
            <person name="Venter J.C."/>
            <person name="Vicario S."/>
            <person name="Vieira F.G."/>
            <person name="Vilella A.J."/>
            <person name="Villasante A."/>
            <person name="Walenz B."/>
            <person name="Wang J."/>
            <person name="Wasserman M."/>
            <person name="Watts T."/>
            <person name="Wilson D."/>
            <person name="Wilson R.K."/>
            <person name="Wing R.A."/>
            <person name="Wolfner M.F."/>
            <person name="Wong A."/>
            <person name="Wong G.K."/>
            <person name="Wu C.I."/>
            <person name="Wu G."/>
            <person name="Yamamoto D."/>
            <person name="Yang H.P."/>
            <person name="Yang S.P."/>
            <person name="Yorke J.A."/>
            <person name="Yoshida K."/>
            <person name="Zdobnov E."/>
            <person name="Zhang P."/>
            <person name="Zhang Y."/>
            <person name="Zimin A.V."/>
            <person name="Baldwin J."/>
            <person name="Abdouelleil A."/>
            <person name="Abdulkadir J."/>
            <person name="Abebe A."/>
            <person name="Abera B."/>
            <person name="Abreu J."/>
            <person name="Acer S.C."/>
            <person name="Aftuck L."/>
            <person name="Alexander A."/>
            <person name="An P."/>
            <person name="Anderson E."/>
            <person name="Anderson S."/>
            <person name="Arachi H."/>
            <person name="Azer M."/>
            <person name="Bachantsang P."/>
            <person name="Barry A."/>
            <person name="Bayul T."/>
            <person name="Berlin A."/>
            <person name="Bessette D."/>
            <person name="Bloom T."/>
            <person name="Blye J."/>
            <person name="Boguslavskiy L."/>
            <person name="Bonnet C."/>
            <person name="Boukhgalter B."/>
            <person name="Bourzgui I."/>
            <person name="Brown A."/>
            <person name="Cahill P."/>
            <person name="Channer S."/>
            <person name="Cheshatsang Y."/>
            <person name="Chuda L."/>
            <person name="Citroen M."/>
            <person name="Collymore A."/>
            <person name="Cooke P."/>
            <person name="Costello M."/>
            <person name="D'Aco K."/>
            <person name="Daza R."/>
            <person name="De Haan G."/>
            <person name="DeGray S."/>
            <person name="DeMaso C."/>
            <person name="Dhargay N."/>
            <person name="Dooley K."/>
            <person name="Dooley E."/>
            <person name="Doricent M."/>
            <person name="Dorje P."/>
            <person name="Dorjee K."/>
            <person name="Dupes A."/>
            <person name="Elong R."/>
            <person name="Falk J."/>
            <person name="Farina A."/>
            <person name="Faro S."/>
            <person name="Ferguson D."/>
            <person name="Fisher S."/>
            <person name="Foley C.D."/>
            <person name="Franke A."/>
            <person name="Friedrich D."/>
            <person name="Gadbois L."/>
            <person name="Gearin G."/>
            <person name="Gearin C.R."/>
            <person name="Giannoukos G."/>
            <person name="Goode T."/>
            <person name="Graham J."/>
            <person name="Grandbois E."/>
            <person name="Grewal S."/>
            <person name="Gyaltsen K."/>
            <person name="Hafez N."/>
            <person name="Hagos B."/>
            <person name="Hall J."/>
            <person name="Henson C."/>
            <person name="Hollinger A."/>
            <person name="Honan T."/>
            <person name="Huard M.D."/>
            <person name="Hughes L."/>
            <person name="Hurhula B."/>
            <person name="Husby M.E."/>
            <person name="Kamat A."/>
            <person name="Kanga B."/>
            <person name="Kashin S."/>
            <person name="Khazanovich D."/>
            <person name="Kisner P."/>
            <person name="Lance K."/>
            <person name="Lara M."/>
            <person name="Lee W."/>
            <person name="Lennon N."/>
            <person name="Letendre F."/>
            <person name="LeVine R."/>
            <person name="Lipovsky A."/>
            <person name="Liu X."/>
            <person name="Liu J."/>
            <person name="Liu S."/>
            <person name="Lokyitsang T."/>
            <person name="Lokyitsang Y."/>
            <person name="Lubonja R."/>
            <person name="Lui A."/>
            <person name="MacDonald P."/>
            <person name="Magnisalis V."/>
            <person name="Maru K."/>
            <person name="Matthews C."/>
            <person name="McCusker W."/>
            <person name="McDonough S."/>
            <person name="Mehta T."/>
            <person name="Meldrim J."/>
            <person name="Meneus L."/>
            <person name="Mihai O."/>
            <person name="Mihalev A."/>
            <person name="Mihova T."/>
            <person name="Mittelman R."/>
            <person name="Mlenga V."/>
            <person name="Montmayeur A."/>
            <person name="Mulrain L."/>
            <person name="Navidi A."/>
            <person name="Naylor J."/>
            <person name="Negash T."/>
            <person name="Nguyen T."/>
            <person name="Nguyen N."/>
            <person name="Nicol R."/>
            <person name="Norbu C."/>
            <person name="Norbu N."/>
            <person name="Novod N."/>
            <person name="O'Neill B."/>
            <person name="Osman S."/>
            <person name="Markiewicz E."/>
            <person name="Oyono O.L."/>
            <person name="Patti C."/>
            <person name="Phunkhang P."/>
            <person name="Pierre F."/>
            <person name="Priest M."/>
            <person name="Raghuraman S."/>
            <person name="Rege F."/>
            <person name="Reyes R."/>
            <person name="Rise C."/>
            <person name="Rogov P."/>
            <person name="Ross K."/>
            <person name="Ryan E."/>
            <person name="Settipalli S."/>
            <person name="Shea T."/>
            <person name="Sherpa N."/>
            <person name="Shi L."/>
            <person name="Shih D."/>
            <person name="Sparrow T."/>
            <person name="Spaulding J."/>
            <person name="Stalker J."/>
            <person name="Stange-Thomann N."/>
            <person name="Stavropoulos S."/>
            <person name="Stone C."/>
            <person name="Strader C."/>
            <person name="Tesfaye S."/>
            <person name="Thomson T."/>
            <person name="Thoulutsang Y."/>
            <person name="Thoulutsang D."/>
            <person name="Topham K."/>
            <person name="Topping I."/>
            <person name="Tsamla T."/>
            <person name="Vassiliev H."/>
            <person name="Vo A."/>
            <person name="Wangchuk T."/>
            <person name="Wangdi T."/>
            <person name="Weiand M."/>
            <person name="Wilkinson J."/>
            <person name="Wilson A."/>
            <person name="Yadav S."/>
            <person name="Young G."/>
            <person name="Yu Q."/>
            <person name="Zembek L."/>
            <person name="Zhong D."/>
            <person name="Zimmer A."/>
            <person name="Zwirko Z."/>
            <person name="Jaffe D.B."/>
            <person name="Alvarez P."/>
            <person name="Brockman W."/>
            <person name="Butler J."/>
            <person name="Chin C."/>
            <person name="Gnerre S."/>
            <person name="Grabherr M."/>
            <person name="Kleber M."/>
            <person name="Mauceli E."/>
            <person name="MacCallum I."/>
        </authorList>
    </citation>
    <scope>NUCLEOTIDE SEQUENCE [LARGE SCALE GENOMIC DNA]</scope>
    <source>
        <strain evidence="3">Tucson 15287-2541.00</strain>
    </source>
</reference>
<dbReference type="InParanoid" id="B4JL59"/>
<name>B4JL59_DROGR</name>
<keyword evidence="3" id="KW-1185">Reference proteome</keyword>
<evidence type="ECO:0000256" key="1">
    <source>
        <dbReference type="SAM" id="Phobius"/>
    </source>
</evidence>
<dbReference type="PhylomeDB" id="B4JL59"/>
<accession>B4JL59</accession>
<dbReference type="KEGG" id="dgr:6564726"/>
<dbReference type="Proteomes" id="UP000001070">
    <property type="component" value="Unassembled WGS sequence"/>
</dbReference>
<dbReference type="FunCoup" id="B4JL59">
    <property type="interactions" value="2"/>
</dbReference>
<gene>
    <name evidence="2" type="primary">Dgri\GH12792</name>
    <name evidence="2" type="ORF">Dgri_GH12792</name>
</gene>
<dbReference type="eggNOG" id="ENOG502SDUG">
    <property type="taxonomic scope" value="Eukaryota"/>
</dbReference>
<evidence type="ECO:0000313" key="3">
    <source>
        <dbReference type="Proteomes" id="UP000001070"/>
    </source>
</evidence>
<organism evidence="3">
    <name type="scientific">Drosophila grimshawi</name>
    <name type="common">Hawaiian fruit fly</name>
    <name type="synonym">Idiomyia grimshawi</name>
    <dbReference type="NCBI Taxonomy" id="7222"/>
    <lineage>
        <taxon>Eukaryota</taxon>
        <taxon>Metazoa</taxon>
        <taxon>Ecdysozoa</taxon>
        <taxon>Arthropoda</taxon>
        <taxon>Hexapoda</taxon>
        <taxon>Insecta</taxon>
        <taxon>Pterygota</taxon>
        <taxon>Neoptera</taxon>
        <taxon>Endopterygota</taxon>
        <taxon>Diptera</taxon>
        <taxon>Brachycera</taxon>
        <taxon>Muscomorpha</taxon>
        <taxon>Ephydroidea</taxon>
        <taxon>Drosophilidae</taxon>
        <taxon>Drosophila</taxon>
        <taxon>Hawaiian Drosophila</taxon>
    </lineage>
</organism>
<dbReference type="EMBL" id="CH916370">
    <property type="protein sequence ID" value="EDW00312.1"/>
    <property type="molecule type" value="Genomic_DNA"/>
</dbReference>
<dbReference type="AlphaFoldDB" id="B4JL59"/>
<dbReference type="Gene3D" id="3.40.50.300">
    <property type="entry name" value="P-loop containing nucleotide triphosphate hydrolases"/>
    <property type="match status" value="1"/>
</dbReference>
<feature type="transmembrane region" description="Helical" evidence="1">
    <location>
        <begin position="88"/>
        <end position="109"/>
    </location>
</feature>
<sequence>MGIADNEKSAKGGPFEIKAQKTRQRVFLKRRSEQLPNSHMQSNWTLCTDLQRQWNRRRLRRLFAADKPKVVRGYPCAHVHRSGPMGSFLRYFLLPIFLVLGIICCITLYQTEVTMFVQHYFRQYQAIVHDKPNYCDRSRSMRNIFDNIHRDVINQDAALQQLEEALTNHAAFHSIALVGTSGLGKSLTMQLLFYQYPWKLNVQRIAWNDFDLIEEEARYKKVLGILHNLAHCGRNLLIIDNMSVWDLEYVAIINALALAQRDVANVEISDLDLKQLTIIYVFNVNARKLPDVYYRKRLEVILQLADMTVITYRSFDRSDLERCVRHEARVIDLHLEERYVKEIVSTSNVHISGCKTVRAKVLVYGKPM</sequence>
<keyword evidence="1" id="KW-0812">Transmembrane</keyword>
<keyword evidence="1" id="KW-0472">Membrane</keyword>
<dbReference type="OrthoDB" id="8191652at2759"/>
<protein>
    <submittedName>
        <fullName evidence="2">GH12792</fullName>
    </submittedName>
</protein>
<evidence type="ECO:0000313" key="2">
    <source>
        <dbReference type="EMBL" id="EDW00312.1"/>
    </source>
</evidence>
<dbReference type="SUPFAM" id="SSF52540">
    <property type="entry name" value="P-loop containing nucleoside triphosphate hydrolases"/>
    <property type="match status" value="1"/>
</dbReference>
<dbReference type="InterPro" id="IPR027417">
    <property type="entry name" value="P-loop_NTPase"/>
</dbReference>
<keyword evidence="1" id="KW-1133">Transmembrane helix</keyword>
<proteinExistence type="predicted"/>
<dbReference type="HOGENOM" id="CLU_067926_0_0_1"/>